<dbReference type="EMBL" id="CAJVQC010000136">
    <property type="protein sequence ID" value="CAG8461769.1"/>
    <property type="molecule type" value="Genomic_DNA"/>
</dbReference>
<accession>A0ACA9KA76</accession>
<comment type="caution">
    <text evidence="1">The sequence shown here is derived from an EMBL/GenBank/DDBJ whole genome shotgun (WGS) entry which is preliminary data.</text>
</comment>
<sequence length="665" mass="73756">MSISIFESYISDIRYPTINSFTQIFSHVYKHKNLVTVDPVTIFLKIFLTSARGALPTFWHNNIMNISEEKWSIQQTTQVPPSPQHQHSTMSPQMNGMPTDNFMQPFSYDSQATQGQMHSQPIFVSMSTPATPTTPRQNDSPNINSTTNTQNPAPDRKIDNRPAFTSFHAAPFQPSVRKRRADASGFPVDAGPFFSQTQQHYNLFDRGFFLADNDWTCYRRNYFQISSAFSISSATHPVNEADVPCLVEVDGQFHNVTQFLLGITARVSNSDKKIELVQHTPKRDKGPQMVPVPKPIRPGGNLNLSSVGSNSNIVTFERIQFKTATANNGKRRAAQQYYVVMVDLFAQVENGEQYRVATSTSAPLVVRGRSPGHYADNHDRYNPIGMNPAFPNDRHIGFPHPAGPNGSVMPQDFNGAPFPGPYGQYPPFQGFPPVTGGPIRNDALLMMTGPNGQTPPFHPQHPHQQYMVSSIGDAENQNPEVYNNPNMDPNIVNGSHDQKVHQGQQIDMHMEGVATTSAPHSAFSNFESRPISNASSNVAAVGGKPFMKIEIPQSTELPDHPLTSPAYHSQEYVEGLHFYHTPANSASTHHGGYHSDSEQHHSNGVNQENGRQERSDEPSEQNSNQPHSPQVNGDKSEHDSKSPSTTSNGSNMNFRMGKVDEADKL</sequence>
<keyword evidence="2" id="KW-1185">Reference proteome</keyword>
<protein>
    <submittedName>
        <fullName evidence="1">10966_t:CDS:1</fullName>
    </submittedName>
</protein>
<reference evidence="1" key="1">
    <citation type="submission" date="2021-06" db="EMBL/GenBank/DDBJ databases">
        <authorList>
            <person name="Kallberg Y."/>
            <person name="Tangrot J."/>
            <person name="Rosling A."/>
        </authorList>
    </citation>
    <scope>NUCLEOTIDE SEQUENCE</scope>
    <source>
        <strain evidence="1">MA461A</strain>
    </source>
</reference>
<evidence type="ECO:0000313" key="1">
    <source>
        <dbReference type="EMBL" id="CAG8461769.1"/>
    </source>
</evidence>
<dbReference type="Proteomes" id="UP000789920">
    <property type="component" value="Unassembled WGS sequence"/>
</dbReference>
<organism evidence="1 2">
    <name type="scientific">Racocetra persica</name>
    <dbReference type="NCBI Taxonomy" id="160502"/>
    <lineage>
        <taxon>Eukaryota</taxon>
        <taxon>Fungi</taxon>
        <taxon>Fungi incertae sedis</taxon>
        <taxon>Mucoromycota</taxon>
        <taxon>Glomeromycotina</taxon>
        <taxon>Glomeromycetes</taxon>
        <taxon>Diversisporales</taxon>
        <taxon>Gigasporaceae</taxon>
        <taxon>Racocetra</taxon>
    </lineage>
</organism>
<gene>
    <name evidence="1" type="ORF">RPERSI_LOCUS185</name>
</gene>
<proteinExistence type="predicted"/>
<name>A0ACA9KA76_9GLOM</name>
<evidence type="ECO:0000313" key="2">
    <source>
        <dbReference type="Proteomes" id="UP000789920"/>
    </source>
</evidence>